<keyword evidence="2" id="KW-1185">Reference proteome</keyword>
<protein>
    <submittedName>
        <fullName evidence="1">Uncharacterized protein</fullName>
    </submittedName>
</protein>
<evidence type="ECO:0000313" key="1">
    <source>
        <dbReference type="EMBL" id="CAG2160399.1"/>
    </source>
</evidence>
<evidence type="ECO:0000313" key="2">
    <source>
        <dbReference type="Proteomes" id="UP000672657"/>
    </source>
</evidence>
<organism evidence="1 2">
    <name type="scientific">Cupriavidus numazuensis</name>
    <dbReference type="NCBI Taxonomy" id="221992"/>
    <lineage>
        <taxon>Bacteria</taxon>
        <taxon>Pseudomonadati</taxon>
        <taxon>Pseudomonadota</taxon>
        <taxon>Betaproteobacteria</taxon>
        <taxon>Burkholderiales</taxon>
        <taxon>Burkholderiaceae</taxon>
        <taxon>Cupriavidus</taxon>
    </lineage>
</organism>
<gene>
    <name evidence="1" type="ORF">LMG26411_07460</name>
</gene>
<accession>A0ABN7QAC4</accession>
<dbReference type="Proteomes" id="UP000672657">
    <property type="component" value="Unassembled WGS sequence"/>
</dbReference>
<sequence length="229" mass="24725">MMATELAFTAGGALAYRTQGAQGEATGVLGTMDVTRHAVAYLWEPVHFDGEVCVRDTFSLLEANPILLDVFARLHAAAFLAEAKDGTAVPYTGEYNPDGIEYLELYFTAERDAATGALVESHQLWLRAVGYELRDDVRRGAVVEFEKGNRIPWSIMFMPVTDLLNIPLRFNPVVSVDTGAGDHGAAAPVLVAAPTLGQVIHGVLWELAFNGPPEQRNDSARQVHSAAGC</sequence>
<comment type="caution">
    <text evidence="1">The sequence shown here is derived from an EMBL/GenBank/DDBJ whole genome shotgun (WGS) entry which is preliminary data.</text>
</comment>
<name>A0ABN7QAC4_9BURK</name>
<reference evidence="1 2" key="1">
    <citation type="submission" date="2021-03" db="EMBL/GenBank/DDBJ databases">
        <authorList>
            <person name="Peeters C."/>
        </authorList>
    </citation>
    <scope>NUCLEOTIDE SEQUENCE [LARGE SCALE GENOMIC DNA]</scope>
    <source>
        <strain evidence="1 2">LMG 26411</strain>
    </source>
</reference>
<dbReference type="RefSeq" id="WP_211958213.1">
    <property type="nucleotide sequence ID" value="NZ_CAJPVI010000079.1"/>
</dbReference>
<proteinExistence type="predicted"/>
<dbReference type="EMBL" id="CAJPVI010000079">
    <property type="protein sequence ID" value="CAG2160399.1"/>
    <property type="molecule type" value="Genomic_DNA"/>
</dbReference>